<sequence>MTTIPRQSPVHAAARNNALWCAAMSRTHGVTGTFTDDAWAAPVRTPPYYPDAVTLAPGADAAALVARIDTAAPGATVKDSFGDLDLTGAGFRVLFEARWIHRPAGAPVPRPAPAWDVVRDAETLRAWAVAWDDGNGDAGLFGPALLDTPDIHVIAAHDTRGRVAAGAVLNRGADTVGVSNVFSRDTASGTAWPGALDAAHRLCPGLPVVGYEHGDDLTAALRHGFAALGPLRIWLKP</sequence>
<dbReference type="AlphaFoldDB" id="A0AAU8J3K4"/>
<reference evidence="1" key="1">
    <citation type="submission" date="2024-06" db="EMBL/GenBank/DDBJ databases">
        <title>Streptomyces sp. strain HUAS MG91 genome sequences.</title>
        <authorList>
            <person name="Mo P."/>
        </authorList>
    </citation>
    <scope>NUCLEOTIDE SEQUENCE</scope>
    <source>
        <strain evidence="1">HUAS MG91</strain>
    </source>
</reference>
<accession>A0AAU8J3K4</accession>
<evidence type="ECO:0008006" key="2">
    <source>
        <dbReference type="Google" id="ProtNLM"/>
    </source>
</evidence>
<proteinExistence type="predicted"/>
<dbReference type="EMBL" id="CP159534">
    <property type="protein sequence ID" value="XCJ75376.1"/>
    <property type="molecule type" value="Genomic_DNA"/>
</dbReference>
<dbReference type="RefSeq" id="WP_353946807.1">
    <property type="nucleotide sequence ID" value="NZ_CP159534.1"/>
</dbReference>
<evidence type="ECO:0000313" key="1">
    <source>
        <dbReference type="EMBL" id="XCJ75376.1"/>
    </source>
</evidence>
<name>A0AAU8J3K4_9ACTN</name>
<protein>
    <recommendedName>
        <fullName evidence="2">N-acetyltransferase domain-containing protein</fullName>
    </recommendedName>
</protein>
<gene>
    <name evidence="1" type="ORF">ABII15_37760</name>
</gene>
<organism evidence="1">
    <name type="scientific">Streptomyces tabacisoli</name>
    <dbReference type="NCBI Taxonomy" id="3156398"/>
    <lineage>
        <taxon>Bacteria</taxon>
        <taxon>Bacillati</taxon>
        <taxon>Actinomycetota</taxon>
        <taxon>Actinomycetes</taxon>
        <taxon>Kitasatosporales</taxon>
        <taxon>Streptomycetaceae</taxon>
        <taxon>Streptomyces</taxon>
    </lineage>
</organism>
<dbReference type="KEGG" id="stac:ABII15_37760"/>